<dbReference type="GO" id="GO:0006094">
    <property type="term" value="P:gluconeogenesis"/>
    <property type="evidence" value="ECO:0007669"/>
    <property type="project" value="UniProtKB-KW"/>
</dbReference>
<evidence type="ECO:0000313" key="5">
    <source>
        <dbReference type="EMBL" id="KPQ12354.1"/>
    </source>
</evidence>
<accession>A0A0N8KEV0</accession>
<comment type="caution">
    <text evidence="5">The sequence shown here is derived from an EMBL/GenBank/DDBJ whole genome shotgun (WGS) entry which is preliminary data.</text>
</comment>
<organism evidence="5">
    <name type="scientific">Saliniramus fredricksonii</name>
    <dbReference type="NCBI Taxonomy" id="1653334"/>
    <lineage>
        <taxon>Bacteria</taxon>
        <taxon>Pseudomonadati</taxon>
        <taxon>Pseudomonadota</taxon>
        <taxon>Alphaproteobacteria</taxon>
        <taxon>Hyphomicrobiales</taxon>
        <taxon>Salinarimonadaceae</taxon>
        <taxon>Saliniramus</taxon>
    </lineage>
</organism>
<gene>
    <name evidence="5" type="primary">pgi</name>
    <name evidence="6" type="ORF">GA0071312_2192</name>
    <name evidence="5" type="ORF">HLUCCO17_01975</name>
</gene>
<dbReference type="OrthoDB" id="140919at2"/>
<dbReference type="GO" id="GO:0048029">
    <property type="term" value="F:monosaccharide binding"/>
    <property type="evidence" value="ECO:0007669"/>
    <property type="project" value="TreeGrafter"/>
</dbReference>
<dbReference type="InterPro" id="IPR046348">
    <property type="entry name" value="SIS_dom_sf"/>
</dbReference>
<dbReference type="Proteomes" id="UP000182800">
    <property type="component" value="Unassembled WGS sequence"/>
</dbReference>
<dbReference type="RefSeq" id="WP_074444988.1">
    <property type="nucleotide sequence ID" value="NZ_FMBM01000002.1"/>
</dbReference>
<keyword evidence="3 4" id="KW-0413">Isomerase</keyword>
<dbReference type="InterPro" id="IPR001672">
    <property type="entry name" value="G6P_Isomerase"/>
</dbReference>
<evidence type="ECO:0000313" key="6">
    <source>
        <dbReference type="EMBL" id="SCC81256.1"/>
    </source>
</evidence>
<dbReference type="STRING" id="1653334.GA0071312_2192"/>
<dbReference type="PROSITE" id="PS00174">
    <property type="entry name" value="P_GLUCOSE_ISOMERASE_2"/>
    <property type="match status" value="1"/>
</dbReference>
<dbReference type="PRINTS" id="PR00662">
    <property type="entry name" value="G6PISOMERASE"/>
</dbReference>
<evidence type="ECO:0000256" key="4">
    <source>
        <dbReference type="RuleBase" id="RU000612"/>
    </source>
</evidence>
<dbReference type="GO" id="GO:0051156">
    <property type="term" value="P:glucose 6-phosphate metabolic process"/>
    <property type="evidence" value="ECO:0007669"/>
    <property type="project" value="TreeGrafter"/>
</dbReference>
<evidence type="ECO:0000256" key="1">
    <source>
        <dbReference type="ARBA" id="ARBA00022432"/>
    </source>
</evidence>
<dbReference type="GO" id="GO:0004347">
    <property type="term" value="F:glucose-6-phosphate isomerase activity"/>
    <property type="evidence" value="ECO:0007669"/>
    <property type="project" value="UniProtKB-EC"/>
</dbReference>
<protein>
    <recommendedName>
        <fullName evidence="4">Glucose-6-phosphate isomerase</fullName>
        <ecNumber evidence="4">5.3.1.9</ecNumber>
    </recommendedName>
</protein>
<proteinExistence type="inferred from homology"/>
<dbReference type="EMBL" id="FMBM01000002">
    <property type="protein sequence ID" value="SCC81256.1"/>
    <property type="molecule type" value="Genomic_DNA"/>
</dbReference>
<dbReference type="PANTHER" id="PTHR11469">
    <property type="entry name" value="GLUCOSE-6-PHOSPHATE ISOMERASE"/>
    <property type="match status" value="1"/>
</dbReference>
<comment type="similarity">
    <text evidence="4">Belongs to the GPI family.</text>
</comment>
<comment type="catalytic activity">
    <reaction evidence="4">
        <text>alpha-D-glucose 6-phosphate = beta-D-fructose 6-phosphate</text>
        <dbReference type="Rhea" id="RHEA:11816"/>
        <dbReference type="ChEBI" id="CHEBI:57634"/>
        <dbReference type="ChEBI" id="CHEBI:58225"/>
        <dbReference type="EC" id="5.3.1.9"/>
    </reaction>
</comment>
<keyword evidence="2 4" id="KW-0324">Glycolysis</keyword>
<dbReference type="EC" id="5.3.1.9" evidence="4"/>
<dbReference type="SUPFAM" id="SSF53697">
    <property type="entry name" value="SIS domain"/>
    <property type="match status" value="1"/>
</dbReference>
<dbReference type="Proteomes" id="UP000050497">
    <property type="component" value="Unassembled WGS sequence"/>
</dbReference>
<dbReference type="GO" id="GO:0005829">
    <property type="term" value="C:cytosol"/>
    <property type="evidence" value="ECO:0007669"/>
    <property type="project" value="TreeGrafter"/>
</dbReference>
<dbReference type="UniPathway" id="UPA00109">
    <property type="reaction ID" value="UER00181"/>
</dbReference>
<reference evidence="6 7" key="2">
    <citation type="submission" date="2016-08" db="EMBL/GenBank/DDBJ databases">
        <authorList>
            <person name="Varghese N."/>
            <person name="Submissions Spin"/>
        </authorList>
    </citation>
    <scope>NUCLEOTIDE SEQUENCE [LARGE SCALE GENOMIC DNA]</scope>
    <source>
        <strain evidence="6 7">HL-109</strain>
    </source>
</reference>
<dbReference type="InterPro" id="IPR018189">
    <property type="entry name" value="Phosphoglucose_isomerase_CS"/>
</dbReference>
<dbReference type="PATRIC" id="fig|1653334.4.peg.907"/>
<name>A0A0N8KEV0_9HYPH</name>
<reference evidence="5" key="1">
    <citation type="submission" date="2015-09" db="EMBL/GenBank/DDBJ databases">
        <title>Identification and resolution of microdiversity through metagenomic sequencing of parallel consortia.</title>
        <authorList>
            <person name="Nelson W.C."/>
            <person name="Romine M.F."/>
            <person name="Lindemann S.R."/>
        </authorList>
    </citation>
    <scope>NUCLEOTIDE SEQUENCE [LARGE SCALE GENOMIC DNA]</scope>
    <source>
        <strain evidence="5">HL-109</strain>
    </source>
</reference>
<keyword evidence="1 4" id="KW-0312">Gluconeogenesis</keyword>
<dbReference type="GO" id="GO:0006096">
    <property type="term" value="P:glycolytic process"/>
    <property type="evidence" value="ECO:0007669"/>
    <property type="project" value="UniProtKB-UniPathway"/>
</dbReference>
<dbReference type="AlphaFoldDB" id="A0A0N8KEV0"/>
<evidence type="ECO:0000313" key="7">
    <source>
        <dbReference type="Proteomes" id="UP000182800"/>
    </source>
</evidence>
<dbReference type="Pfam" id="PF00342">
    <property type="entry name" value="PGI"/>
    <property type="match status" value="2"/>
</dbReference>
<dbReference type="EMBL" id="LJSX01000002">
    <property type="protein sequence ID" value="KPQ12354.1"/>
    <property type="molecule type" value="Genomic_DNA"/>
</dbReference>
<evidence type="ECO:0000256" key="3">
    <source>
        <dbReference type="ARBA" id="ARBA00023235"/>
    </source>
</evidence>
<dbReference type="Gene3D" id="3.40.50.10490">
    <property type="entry name" value="Glucose-6-phosphate isomerase like protein, domain 1"/>
    <property type="match status" value="2"/>
</dbReference>
<comment type="pathway">
    <text evidence="4">Carbohydrate degradation; glycolysis; D-glyceraldehyde 3-phosphate and glycerone phosphate from D-glucose: step 2/4.</text>
</comment>
<dbReference type="GO" id="GO:0097367">
    <property type="term" value="F:carbohydrate derivative binding"/>
    <property type="evidence" value="ECO:0007669"/>
    <property type="project" value="InterPro"/>
</dbReference>
<evidence type="ECO:0000256" key="2">
    <source>
        <dbReference type="ARBA" id="ARBA00023152"/>
    </source>
</evidence>
<sequence>MALRQSIEQAMGNTMGGAGIPRTAIEAALSVTETELQRLRDEEASGKLALLALPDETGDFEAIEKTARALRDGASDVVFLGTGGSSLGGQTLAQLADYMVPGLGRLADGPRIHFFDNLDPATFGRGLEALPLATTRFVAISKSGSTGETLMQTMAVMRALSDAGLKIGEHVFGLSEPRKENTRNALRDLLEPEGAPFLEHHTGIGGRYSALTNVGLLPAAVMGLDIAAIRRGAASVYAPIRAGELPARDIPVANGAALMTAAALEGKAVCVTMAYADRLERFTRWWVQLWAESLGKDGKGSQPVAAIGPVDQHSQLQLYLAGPNDKIFTVITTDCAGKGPKIDAALAEKAGEPGFAGKTIGDLVAAQGRATADTLAHNHRPTRTIHVDRLDEEHLGALMMHFMLETILTGYALGIDPFDQPAVEEGKVLAKQYLVEGAGA</sequence>
<keyword evidence="7" id="KW-1185">Reference proteome</keyword>
<dbReference type="PANTHER" id="PTHR11469:SF1">
    <property type="entry name" value="GLUCOSE-6-PHOSPHATE ISOMERASE"/>
    <property type="match status" value="1"/>
</dbReference>
<dbReference type="PROSITE" id="PS51463">
    <property type="entry name" value="P_GLUCOSE_ISOMERASE_3"/>
    <property type="match status" value="1"/>
</dbReference>